<keyword evidence="4" id="KW-0560">Oxidoreductase</keyword>
<dbReference type="KEGG" id="cbac:JI75_02215"/>
<keyword evidence="8" id="KW-1185">Reference proteome</keyword>
<proteinExistence type="predicted"/>
<name>A0A0A8B2G3_9ACTN</name>
<dbReference type="InterPro" id="IPR027477">
    <property type="entry name" value="Succ_DH/fumarate_Rdtase_cat_sf"/>
</dbReference>
<feature type="region of interest" description="Disordered" evidence="5">
    <location>
        <begin position="29"/>
        <end position="51"/>
    </location>
</feature>
<organism evidence="7 8">
    <name type="scientific">Berryella intestinalis</name>
    <dbReference type="NCBI Taxonomy" id="1531429"/>
    <lineage>
        <taxon>Bacteria</taxon>
        <taxon>Bacillati</taxon>
        <taxon>Actinomycetota</taxon>
        <taxon>Coriobacteriia</taxon>
        <taxon>Eggerthellales</taxon>
        <taxon>Eggerthellaceae</taxon>
        <taxon>Berryella</taxon>
    </lineage>
</organism>
<gene>
    <name evidence="7" type="ORF">JI75_02215</name>
</gene>
<evidence type="ECO:0000256" key="5">
    <source>
        <dbReference type="SAM" id="MobiDB-lite"/>
    </source>
</evidence>
<evidence type="ECO:0000256" key="2">
    <source>
        <dbReference type="ARBA" id="ARBA00022630"/>
    </source>
</evidence>
<reference evidence="8" key="1">
    <citation type="submission" date="2014-08" db="EMBL/GenBank/DDBJ databases">
        <title>Coriobacteriaceae sp. complete genome.</title>
        <authorList>
            <person name="Looft T."/>
            <person name="Bayles D.O."/>
            <person name="Stanton T.B."/>
        </authorList>
    </citation>
    <scope>NUCLEOTIDE SEQUENCE [LARGE SCALE GENOMIC DNA]</scope>
    <source>
        <strain evidence="8">68-1-3</strain>
    </source>
</reference>
<dbReference type="GO" id="GO:0008202">
    <property type="term" value="P:steroid metabolic process"/>
    <property type="evidence" value="ECO:0007669"/>
    <property type="project" value="UniProtKB-ARBA"/>
</dbReference>
<keyword evidence="2" id="KW-0285">Flavoprotein</keyword>
<dbReference type="SUPFAM" id="SSF51905">
    <property type="entry name" value="FAD/NAD(P)-binding domain"/>
    <property type="match status" value="1"/>
</dbReference>
<dbReference type="InterPro" id="IPR036188">
    <property type="entry name" value="FAD/NAD-bd_sf"/>
</dbReference>
<dbReference type="PANTHER" id="PTHR43400">
    <property type="entry name" value="FUMARATE REDUCTASE"/>
    <property type="match status" value="1"/>
</dbReference>
<dbReference type="PANTHER" id="PTHR43400:SF10">
    <property type="entry name" value="3-OXOSTEROID 1-DEHYDROGENASE"/>
    <property type="match status" value="1"/>
</dbReference>
<evidence type="ECO:0000256" key="1">
    <source>
        <dbReference type="ARBA" id="ARBA00001974"/>
    </source>
</evidence>
<evidence type="ECO:0000313" key="7">
    <source>
        <dbReference type="EMBL" id="AJC11671.1"/>
    </source>
</evidence>
<evidence type="ECO:0000313" key="8">
    <source>
        <dbReference type="Proteomes" id="UP000031121"/>
    </source>
</evidence>
<comment type="cofactor">
    <cofactor evidence="1">
        <name>FAD</name>
        <dbReference type="ChEBI" id="CHEBI:57692"/>
    </cofactor>
</comment>
<dbReference type="PROSITE" id="PS51257">
    <property type="entry name" value="PROKAR_LIPOPROTEIN"/>
    <property type="match status" value="1"/>
</dbReference>
<dbReference type="Proteomes" id="UP000031121">
    <property type="component" value="Chromosome"/>
</dbReference>
<dbReference type="STRING" id="1531429.JI75_02215"/>
<dbReference type="SUPFAM" id="SSF56425">
    <property type="entry name" value="Succinate dehydrogenase/fumarate reductase flavoprotein, catalytic domain"/>
    <property type="match status" value="1"/>
</dbReference>
<dbReference type="InterPro" id="IPR003953">
    <property type="entry name" value="FAD-dep_OxRdtase_2_FAD-bd"/>
</dbReference>
<evidence type="ECO:0000256" key="3">
    <source>
        <dbReference type="ARBA" id="ARBA00022827"/>
    </source>
</evidence>
<keyword evidence="3" id="KW-0274">FAD</keyword>
<dbReference type="EMBL" id="CP009302">
    <property type="protein sequence ID" value="AJC11671.1"/>
    <property type="molecule type" value="Genomic_DNA"/>
</dbReference>
<protein>
    <submittedName>
        <fullName evidence="7">Fumarate reductase</fullName>
    </submittedName>
</protein>
<accession>A0A0A8B2G3</accession>
<dbReference type="HOGENOM" id="CLU_011398_4_3_11"/>
<evidence type="ECO:0000259" key="6">
    <source>
        <dbReference type="Pfam" id="PF00890"/>
    </source>
</evidence>
<dbReference type="Gene3D" id="3.90.700.10">
    <property type="entry name" value="Succinate dehydrogenase/fumarate reductase flavoprotein, catalytic domain"/>
    <property type="match status" value="1"/>
</dbReference>
<dbReference type="GO" id="GO:0033765">
    <property type="term" value="F:steroid dehydrogenase activity, acting on the CH-CH group of donors"/>
    <property type="evidence" value="ECO:0007669"/>
    <property type="project" value="UniProtKB-ARBA"/>
</dbReference>
<reference evidence="7 8" key="2">
    <citation type="journal article" date="2015" name="Genome Announc.">
        <title>Complete Genome Sequence of Coriobacteriaceae Strain 68-1-3, a Novel Mucus-Degrading Isolate from the Swine Intestinal Tract.</title>
        <authorList>
            <person name="Looft T."/>
            <person name="Bayles D.O."/>
            <person name="Alt D.P."/>
            <person name="Stanton T.B."/>
        </authorList>
    </citation>
    <scope>NUCLEOTIDE SEQUENCE [LARGE SCALE GENOMIC DNA]</scope>
    <source>
        <strain evidence="7 8">68-1-3</strain>
    </source>
</reference>
<evidence type="ECO:0000256" key="4">
    <source>
        <dbReference type="ARBA" id="ARBA00023002"/>
    </source>
</evidence>
<dbReference type="AlphaFoldDB" id="A0A0A8B2G3"/>
<dbReference type="Pfam" id="PF00890">
    <property type="entry name" value="FAD_binding_2"/>
    <property type="match status" value="1"/>
</dbReference>
<feature type="domain" description="FAD-dependent oxidoreductase 2 FAD-binding" evidence="6">
    <location>
        <begin position="64"/>
        <end position="539"/>
    </location>
</feature>
<dbReference type="Gene3D" id="3.50.50.60">
    <property type="entry name" value="FAD/NAD(P)-binding domain"/>
    <property type="match status" value="1"/>
</dbReference>
<dbReference type="InterPro" id="IPR050315">
    <property type="entry name" value="FAD-oxidoreductase_2"/>
</dbReference>
<sequence length="569" mass="61589">MSRRDLFKFSGMTAVGMMGAAALAGCAPKGKGSSKADSETARNAASWRDAPDPITDVASEADYDLVVVGAGNGGLVAAMTAQQKGFKVCVLEKSRMIAAAREAIGTIGSRYSKGHEVDVPELMNFARRVQSGDVNMALYKTWAEKSGEFMDWLGDLEEPMGMTFPFEYHAPDPSIAPEAYYPPMCVNPVMGEFNPNGPNYGAYVHLEVLRDLFLEAGGVIEYETPAKQLVQDESGKVSGVIARNADKQHVRYNAAKGVILCTGGYGANKEMMMDLCPNAYTYSTATAATTEEGDGIRMALWAGAQLEEGGGAMVWNRAVVGDDCKLGADLNNAMFLPASQPFLRVNARGERFMNEDSTYPEIFAQGQYQPGGYSWQVFDSTYWEDIVRFDTCGCSRLAPAPDGSAFNADVYDLEALTKEHLDSFWFEPVLADGTMKKCDTLEELADAMAFGEQEKKTFLASVKRYNELVSSGKDLDFGKEAFRCSTVDEAPFYAIRTAGNLLVTIHGVITDTNSQPLRADGSAIEGLYVCGNDQGGFYPHNYPSMFTGINAGRTATFARIAAKHACGIA</sequence>